<feature type="transmembrane region" description="Helical" evidence="2">
    <location>
        <begin position="115"/>
        <end position="140"/>
    </location>
</feature>
<evidence type="ECO:0000313" key="3">
    <source>
        <dbReference type="EMBL" id="OYD52646.1"/>
    </source>
</evidence>
<organism evidence="3 4">
    <name type="scientific">Thauera propionica</name>
    <dbReference type="NCBI Taxonomy" id="2019431"/>
    <lineage>
        <taxon>Bacteria</taxon>
        <taxon>Pseudomonadati</taxon>
        <taxon>Pseudomonadota</taxon>
        <taxon>Betaproteobacteria</taxon>
        <taxon>Rhodocyclales</taxon>
        <taxon>Zoogloeaceae</taxon>
        <taxon>Thauera</taxon>
    </lineage>
</organism>
<reference evidence="3 4" key="1">
    <citation type="submission" date="2017-07" db="EMBL/GenBank/DDBJ databases">
        <title>Thauera sp. KNDSS-Mac4 genome sequence and assembly.</title>
        <authorList>
            <person name="Mayilraj S."/>
        </authorList>
    </citation>
    <scope>NUCLEOTIDE SEQUENCE [LARGE SCALE GENOMIC DNA]</scope>
    <source>
        <strain evidence="3 4">KNDSS-Mac4</strain>
    </source>
</reference>
<keyword evidence="4" id="KW-1185">Reference proteome</keyword>
<keyword evidence="2" id="KW-0812">Transmembrane</keyword>
<protein>
    <submittedName>
        <fullName evidence="3">Uncharacterized protein</fullName>
    </submittedName>
</protein>
<keyword evidence="2" id="KW-1133">Transmembrane helix</keyword>
<dbReference type="EMBL" id="NOIH01000032">
    <property type="protein sequence ID" value="OYD52646.1"/>
    <property type="molecule type" value="Genomic_DNA"/>
</dbReference>
<feature type="transmembrane region" description="Helical" evidence="2">
    <location>
        <begin position="27"/>
        <end position="51"/>
    </location>
</feature>
<feature type="transmembrane region" description="Helical" evidence="2">
    <location>
        <begin position="160"/>
        <end position="182"/>
    </location>
</feature>
<name>A0A235EUC2_9RHOO</name>
<accession>A0A235EUC2</accession>
<feature type="transmembrane region" description="Helical" evidence="2">
    <location>
        <begin position="63"/>
        <end position="81"/>
    </location>
</feature>
<sequence>MRAQVSQLLTPFRYLKIEHTVKHKIDVVLPLIVGLLVSAIVLALGSSVSVFGDGGYVSLITDLLQIMTGFYVAALAAVATFPSPVLDQPLDGSPAMLVEMRKGVEKRIPLTRRRFLSLLFGHLALLSICIYFIGGFASLVSSGVAALLPEGARLCIRASFVIIYSVVSAHLLVVTMLGLYYLSYRIHRPPSGNQADHSPLPLDASRAGTHNDLKDN</sequence>
<evidence type="ECO:0000313" key="4">
    <source>
        <dbReference type="Proteomes" id="UP000215181"/>
    </source>
</evidence>
<feature type="region of interest" description="Disordered" evidence="1">
    <location>
        <begin position="193"/>
        <end position="216"/>
    </location>
</feature>
<dbReference type="OrthoDB" id="8457152at2"/>
<dbReference type="RefSeq" id="WP_094269574.1">
    <property type="nucleotide sequence ID" value="NZ_NOIH01000032.1"/>
</dbReference>
<evidence type="ECO:0000256" key="1">
    <source>
        <dbReference type="SAM" id="MobiDB-lite"/>
    </source>
</evidence>
<evidence type="ECO:0000256" key="2">
    <source>
        <dbReference type="SAM" id="Phobius"/>
    </source>
</evidence>
<dbReference type="AlphaFoldDB" id="A0A235EUC2"/>
<keyword evidence="2" id="KW-0472">Membrane</keyword>
<dbReference type="Proteomes" id="UP000215181">
    <property type="component" value="Unassembled WGS sequence"/>
</dbReference>
<gene>
    <name evidence="3" type="ORF">CGK74_16890</name>
</gene>
<comment type="caution">
    <text evidence="3">The sequence shown here is derived from an EMBL/GenBank/DDBJ whole genome shotgun (WGS) entry which is preliminary data.</text>
</comment>
<proteinExistence type="predicted"/>